<dbReference type="SUPFAM" id="SSF52833">
    <property type="entry name" value="Thioredoxin-like"/>
    <property type="match status" value="1"/>
</dbReference>
<proteinExistence type="predicted"/>
<dbReference type="PROSITE" id="PS51352">
    <property type="entry name" value="THIOREDOXIN_2"/>
    <property type="match status" value="1"/>
</dbReference>
<reference evidence="5 6" key="1">
    <citation type="submission" date="2015-12" db="EMBL/GenBank/DDBJ databases">
        <authorList>
            <person name="Shamseldin A."/>
            <person name="Moawad H."/>
            <person name="Abd El-Rahim W.M."/>
            <person name="Sadowsky M.J."/>
        </authorList>
    </citation>
    <scope>NUCLEOTIDE SEQUENCE [LARGE SCALE GENOMIC DNA]</scope>
    <source>
        <strain evidence="5 6">JC234</strain>
    </source>
</reference>
<dbReference type="GO" id="GO:0015036">
    <property type="term" value="F:disulfide oxidoreductase activity"/>
    <property type="evidence" value="ECO:0007669"/>
    <property type="project" value="UniProtKB-ARBA"/>
</dbReference>
<dbReference type="GO" id="GO:0030313">
    <property type="term" value="C:cell envelope"/>
    <property type="evidence" value="ECO:0007669"/>
    <property type="project" value="UniProtKB-SubCell"/>
</dbReference>
<dbReference type="InterPro" id="IPR017937">
    <property type="entry name" value="Thioredoxin_CS"/>
</dbReference>
<evidence type="ECO:0000256" key="1">
    <source>
        <dbReference type="ARBA" id="ARBA00004196"/>
    </source>
</evidence>
<gene>
    <name evidence="5" type="ORF">AWJ14_21570</name>
</gene>
<dbReference type="InterPro" id="IPR050553">
    <property type="entry name" value="Thioredoxin_ResA/DsbE_sf"/>
</dbReference>
<evidence type="ECO:0000313" key="6">
    <source>
        <dbReference type="Proteomes" id="UP000094795"/>
    </source>
</evidence>
<dbReference type="EMBL" id="LQZT01000008">
    <property type="protein sequence ID" value="OCW58283.1"/>
    <property type="molecule type" value="Genomic_DNA"/>
</dbReference>
<dbReference type="Pfam" id="PF08534">
    <property type="entry name" value="Redoxin"/>
    <property type="match status" value="1"/>
</dbReference>
<accession>A0A1C1YXJ9</accession>
<dbReference type="InterPro" id="IPR036249">
    <property type="entry name" value="Thioredoxin-like_sf"/>
</dbReference>
<dbReference type="PANTHER" id="PTHR42852:SF13">
    <property type="entry name" value="PROTEIN DIPZ"/>
    <property type="match status" value="1"/>
</dbReference>
<dbReference type="AlphaFoldDB" id="A0A1C1YXJ9"/>
<dbReference type="InterPro" id="IPR013740">
    <property type="entry name" value="Redoxin"/>
</dbReference>
<comment type="caution">
    <text evidence="5">The sequence shown here is derived from an EMBL/GenBank/DDBJ whole genome shotgun (WGS) entry which is preliminary data.</text>
</comment>
<protein>
    <submittedName>
        <fullName evidence="5">Sodium:dicarboxylate symporter</fullName>
    </submittedName>
</protein>
<keyword evidence="3" id="KW-0676">Redox-active center</keyword>
<dbReference type="Proteomes" id="UP000094795">
    <property type="component" value="Unassembled WGS sequence"/>
</dbReference>
<keyword evidence="6" id="KW-1185">Reference proteome</keyword>
<dbReference type="Gene3D" id="3.40.30.10">
    <property type="entry name" value="Glutaredoxin"/>
    <property type="match status" value="1"/>
</dbReference>
<dbReference type="PROSITE" id="PS00194">
    <property type="entry name" value="THIOREDOXIN_1"/>
    <property type="match status" value="1"/>
</dbReference>
<dbReference type="GO" id="GO:0017004">
    <property type="term" value="P:cytochrome complex assembly"/>
    <property type="evidence" value="ECO:0007669"/>
    <property type="project" value="UniProtKB-KW"/>
</dbReference>
<organism evidence="5 6">
    <name type="scientific">Hoeflea olei</name>
    <dbReference type="NCBI Taxonomy" id="1480615"/>
    <lineage>
        <taxon>Bacteria</taxon>
        <taxon>Pseudomonadati</taxon>
        <taxon>Pseudomonadota</taxon>
        <taxon>Alphaproteobacteria</taxon>
        <taxon>Hyphomicrobiales</taxon>
        <taxon>Rhizobiaceae</taxon>
        <taxon>Hoeflea</taxon>
    </lineage>
</organism>
<evidence type="ECO:0000256" key="3">
    <source>
        <dbReference type="ARBA" id="ARBA00023284"/>
    </source>
</evidence>
<name>A0A1C1YXJ9_9HYPH</name>
<evidence type="ECO:0000256" key="2">
    <source>
        <dbReference type="ARBA" id="ARBA00022748"/>
    </source>
</evidence>
<sequence>MSQSRNRLSTGALVAIAIALGAAVGVAGIYGKQSPSGNAPAAESLAQGESAASCETDPDLLARLKPLARGEVAAMAVREQALGLPPLAFTAADGSNASLADFSGQAILVNLWATWCAPCRAEMPALSELQSELGDADFQVLAINIDTGDVSKPQGFLDEIGVSNLGLYRDASMGVFNTLKREGLAFGLPVTLMVGPDGCLLGAMNGPAEWASEDAKALVSALKAG</sequence>
<dbReference type="NCBIfam" id="NF047696">
    <property type="entry name" value="ThlDiSintTplARhiz"/>
    <property type="match status" value="1"/>
</dbReference>
<dbReference type="STRING" id="1480615.AWJ14_21570"/>
<dbReference type="CDD" id="cd02966">
    <property type="entry name" value="TlpA_like_family"/>
    <property type="match status" value="1"/>
</dbReference>
<keyword evidence="2" id="KW-0201">Cytochrome c-type biogenesis</keyword>
<dbReference type="InterPro" id="IPR013766">
    <property type="entry name" value="Thioredoxin_domain"/>
</dbReference>
<dbReference type="PANTHER" id="PTHR42852">
    <property type="entry name" value="THIOL:DISULFIDE INTERCHANGE PROTEIN DSBE"/>
    <property type="match status" value="1"/>
</dbReference>
<evidence type="ECO:0000313" key="5">
    <source>
        <dbReference type="EMBL" id="OCW58283.1"/>
    </source>
</evidence>
<evidence type="ECO:0000259" key="4">
    <source>
        <dbReference type="PROSITE" id="PS51352"/>
    </source>
</evidence>
<dbReference type="RefSeq" id="WP_066176893.1">
    <property type="nucleotide sequence ID" value="NZ_LQZT01000008.1"/>
</dbReference>
<dbReference type="OrthoDB" id="9799347at2"/>
<feature type="domain" description="Thioredoxin" evidence="4">
    <location>
        <begin position="78"/>
        <end position="224"/>
    </location>
</feature>
<comment type="subcellular location">
    <subcellularLocation>
        <location evidence="1">Cell envelope</location>
    </subcellularLocation>
</comment>